<keyword evidence="2" id="KW-1185">Reference proteome</keyword>
<dbReference type="Proteomes" id="UP001335737">
    <property type="component" value="Unassembled WGS sequence"/>
</dbReference>
<sequence>MSAIADTQILLYAALSPNMNVYVDEASEGAVSPYVVIGNTTMTNDSTKNRSGEDFTVTIHVWHETSGYGAKQLLAEVKQALSSLTMDGFNLWLSNVEYMDVLTDPSGWKHGILRIRMRIQEGVN</sequence>
<dbReference type="Pfam" id="PF11367">
    <property type="entry name" value="Tail_completion_gp17"/>
    <property type="match status" value="1"/>
</dbReference>
<dbReference type="InterPro" id="IPR053745">
    <property type="entry name" value="Viral_Tail_Comp_sf"/>
</dbReference>
<proteinExistence type="predicted"/>
<dbReference type="InterPro" id="IPR021508">
    <property type="entry name" value="Gp17-like"/>
</dbReference>
<dbReference type="RefSeq" id="WP_327605699.1">
    <property type="nucleotide sequence ID" value="NZ_JARZFX010000001.1"/>
</dbReference>
<accession>A0ABU6KAP9</accession>
<protein>
    <submittedName>
        <fullName evidence="1">DUF3168 domain-containing protein</fullName>
    </submittedName>
</protein>
<reference evidence="1 2" key="1">
    <citation type="journal article" date="2024" name="Int. J. Syst. Evol. Microbiol.">
        <title>Virgibacillus tibetensis sp. nov., isolated from salt lake on the Tibetan Plateau of China.</title>
        <authorList>
            <person name="Phurbu D."/>
            <person name="Liu Z.-X."/>
            <person name="Wang R."/>
            <person name="Zheng Y.-Y."/>
            <person name="Liu H.-C."/>
            <person name="Zhou Y.-G."/>
            <person name="Yu Y.-J."/>
            <person name="Li A.-H."/>
        </authorList>
    </citation>
    <scope>NUCLEOTIDE SEQUENCE [LARGE SCALE GENOMIC DNA]</scope>
    <source>
        <strain evidence="1 2">C22-A2</strain>
    </source>
</reference>
<name>A0ABU6KAP9_9BACI</name>
<gene>
    <name evidence="1" type="ORF">QGM71_01290</name>
</gene>
<organism evidence="1 2">
    <name type="scientific">Virgibacillus tibetensis</name>
    <dbReference type="NCBI Taxonomy" id="3042313"/>
    <lineage>
        <taxon>Bacteria</taxon>
        <taxon>Bacillati</taxon>
        <taxon>Bacillota</taxon>
        <taxon>Bacilli</taxon>
        <taxon>Bacillales</taxon>
        <taxon>Bacillaceae</taxon>
        <taxon>Virgibacillus</taxon>
    </lineage>
</organism>
<evidence type="ECO:0000313" key="1">
    <source>
        <dbReference type="EMBL" id="MEC5422126.1"/>
    </source>
</evidence>
<comment type="caution">
    <text evidence="1">The sequence shown here is derived from an EMBL/GenBank/DDBJ whole genome shotgun (WGS) entry which is preliminary data.</text>
</comment>
<evidence type="ECO:0000313" key="2">
    <source>
        <dbReference type="Proteomes" id="UP001335737"/>
    </source>
</evidence>
<dbReference type="EMBL" id="JARZFX010000001">
    <property type="protein sequence ID" value="MEC5422126.1"/>
    <property type="molecule type" value="Genomic_DNA"/>
</dbReference>
<dbReference type="Gene3D" id="3.30.2000.30">
    <property type="match status" value="1"/>
</dbReference>